<comment type="caution">
    <text evidence="4">The sequence shown here is derived from an EMBL/GenBank/DDBJ whole genome shotgun (WGS) entry which is preliminary data.</text>
</comment>
<dbReference type="OrthoDB" id="41403at2759"/>
<dbReference type="InterPro" id="IPR020630">
    <property type="entry name" value="THF_DH/CycHdrlase_cat_dom"/>
</dbReference>
<dbReference type="Gene3D" id="3.40.50.10860">
    <property type="entry name" value="Leucine Dehydrogenase, chain A, domain 1"/>
    <property type="match status" value="1"/>
</dbReference>
<dbReference type="PANTHER" id="PTHR48099:SF3">
    <property type="entry name" value="METHYLENETETRAHYDROFOLATE DEHYDROGENASE [NAD(+)]"/>
    <property type="match status" value="1"/>
</dbReference>
<dbReference type="FunFam" id="3.40.50.720:FF:001447">
    <property type="entry name" value="Methylenetetrahydrofolate dehydrogenase"/>
    <property type="match status" value="1"/>
</dbReference>
<dbReference type="InterPro" id="IPR036291">
    <property type="entry name" value="NAD(P)-bd_dom_sf"/>
</dbReference>
<feature type="domain" description="Tetrahydrofolate dehydrogenase/cyclohydrolase NAD(P)-binding" evidence="3">
    <location>
        <begin position="155"/>
        <end position="312"/>
    </location>
</feature>
<dbReference type="InterPro" id="IPR046346">
    <property type="entry name" value="Aminoacid_DH-like_N_sf"/>
</dbReference>
<keyword evidence="5" id="KW-1185">Reference proteome</keyword>
<dbReference type="InterPro" id="IPR000672">
    <property type="entry name" value="THF_DH/CycHdrlase"/>
</dbReference>
<dbReference type="GO" id="GO:0009113">
    <property type="term" value="P:purine nucleobase biosynthetic process"/>
    <property type="evidence" value="ECO:0007669"/>
    <property type="project" value="TreeGrafter"/>
</dbReference>
<dbReference type="GO" id="GO:0004488">
    <property type="term" value="F:methylenetetrahydrofolate dehydrogenase (NADP+) activity"/>
    <property type="evidence" value="ECO:0007669"/>
    <property type="project" value="InterPro"/>
</dbReference>
<protein>
    <recommendedName>
        <fullName evidence="6">Methylenetetrahydrofolate dehydrogenase</fullName>
    </recommendedName>
</protein>
<dbReference type="GO" id="GO:0004487">
    <property type="term" value="F:methylenetetrahydrofolate dehydrogenase (NAD+) activity"/>
    <property type="evidence" value="ECO:0007669"/>
    <property type="project" value="TreeGrafter"/>
</dbReference>
<dbReference type="GO" id="GO:0006730">
    <property type="term" value="P:one-carbon metabolic process"/>
    <property type="evidence" value="ECO:0007669"/>
    <property type="project" value="UniProtKB-KW"/>
</dbReference>
<evidence type="ECO:0000259" key="3">
    <source>
        <dbReference type="Pfam" id="PF02882"/>
    </source>
</evidence>
<dbReference type="EMBL" id="AJWJ01000033">
    <property type="protein sequence ID" value="KAF2077298.1"/>
    <property type="molecule type" value="Genomic_DNA"/>
</dbReference>
<organism evidence="4 5">
    <name type="scientific">Polysphondylium violaceum</name>
    <dbReference type="NCBI Taxonomy" id="133409"/>
    <lineage>
        <taxon>Eukaryota</taxon>
        <taxon>Amoebozoa</taxon>
        <taxon>Evosea</taxon>
        <taxon>Eumycetozoa</taxon>
        <taxon>Dictyostelia</taxon>
        <taxon>Dictyosteliales</taxon>
        <taxon>Dictyosteliaceae</taxon>
        <taxon>Polysphondylium</taxon>
    </lineage>
</organism>
<feature type="domain" description="Tetrahydrofolate dehydrogenase/cyclohydrolase catalytic" evidence="2">
    <location>
        <begin position="21"/>
        <end position="127"/>
    </location>
</feature>
<proteinExistence type="predicted"/>
<dbReference type="Pfam" id="PF00763">
    <property type="entry name" value="THF_DHG_CYH"/>
    <property type="match status" value="1"/>
</dbReference>
<evidence type="ECO:0000313" key="5">
    <source>
        <dbReference type="Proteomes" id="UP000695562"/>
    </source>
</evidence>
<dbReference type="SUPFAM" id="SSF51735">
    <property type="entry name" value="NAD(P)-binding Rossmann-fold domains"/>
    <property type="match status" value="1"/>
</dbReference>
<evidence type="ECO:0000256" key="1">
    <source>
        <dbReference type="ARBA" id="ARBA00022563"/>
    </source>
</evidence>
<accession>A0A8J4PY98</accession>
<dbReference type="Pfam" id="PF02882">
    <property type="entry name" value="THF_DHG_CYH_C"/>
    <property type="match status" value="1"/>
</dbReference>
<dbReference type="Proteomes" id="UP000695562">
    <property type="component" value="Unassembled WGS sequence"/>
</dbReference>
<dbReference type="Gene3D" id="3.40.50.720">
    <property type="entry name" value="NAD(P)-binding Rossmann-like Domain"/>
    <property type="match status" value="1"/>
</dbReference>
<evidence type="ECO:0000313" key="4">
    <source>
        <dbReference type="EMBL" id="KAF2077298.1"/>
    </source>
</evidence>
<evidence type="ECO:0000259" key="2">
    <source>
        <dbReference type="Pfam" id="PF00763"/>
    </source>
</evidence>
<gene>
    <name evidence="4" type="ORF">CYY_001423</name>
</gene>
<dbReference type="PANTHER" id="PTHR48099">
    <property type="entry name" value="C-1-TETRAHYDROFOLATE SYNTHASE, CYTOPLASMIC-RELATED"/>
    <property type="match status" value="1"/>
</dbReference>
<keyword evidence="1" id="KW-0554">One-carbon metabolism</keyword>
<dbReference type="InterPro" id="IPR020631">
    <property type="entry name" value="THF_DH/CycHdrlase_NAD-bd_dom"/>
</dbReference>
<reference evidence="4" key="1">
    <citation type="submission" date="2020-01" db="EMBL/GenBank/DDBJ databases">
        <title>Development of genomics and gene disruption for Polysphondylium violaceum indicates a role for the polyketide synthase stlB in stalk morphogenesis.</title>
        <authorList>
            <person name="Narita B."/>
            <person name="Kawabe Y."/>
            <person name="Kin K."/>
            <person name="Saito T."/>
            <person name="Gibbs R."/>
            <person name="Kuspa A."/>
            <person name="Muzny D."/>
            <person name="Queller D."/>
            <person name="Richards S."/>
            <person name="Strassman J."/>
            <person name="Sucgang R."/>
            <person name="Worley K."/>
            <person name="Schaap P."/>
        </authorList>
    </citation>
    <scope>NUCLEOTIDE SEQUENCE</scope>
    <source>
        <strain evidence="4">QSvi11</strain>
    </source>
</reference>
<sequence>MHSMITNEYKEIVENKKGKVDVTPIANFFRNEIKEQITKIGGKPRMVAFLTTDDQGALDYSKWTKIACNKDGIEFILKRIERVDLEDAIIEANQDDDVHGIMVYYPVFGGMLDSYLQDVISPEKDVEGLSTTNRFNLYHNIRYLDKEMTKKCVIPCTPLAIVKIIEQLGIYRENVELGQALVGKEITIINRSEIVGRPLAAMLANDGAIVYSIDINGIIMFEAGKRYGTIKMVETKITKEEAMLKSQVLILGVPSPNYKVNSDLIKEGTVVINFAGCLNVDEDIDSKTILVPTIGKVTIAMLERNLMRLYNNQRLKKTLPPQDQLNQYQYYH</sequence>
<evidence type="ECO:0008006" key="6">
    <source>
        <dbReference type="Google" id="ProtNLM"/>
    </source>
</evidence>
<dbReference type="PRINTS" id="PR00085">
    <property type="entry name" value="THFDHDRGNASE"/>
</dbReference>
<dbReference type="AlphaFoldDB" id="A0A8J4PY98"/>
<dbReference type="GO" id="GO:0005829">
    <property type="term" value="C:cytosol"/>
    <property type="evidence" value="ECO:0007669"/>
    <property type="project" value="TreeGrafter"/>
</dbReference>
<name>A0A8J4PY98_9MYCE</name>
<dbReference type="SUPFAM" id="SSF53223">
    <property type="entry name" value="Aminoacid dehydrogenase-like, N-terminal domain"/>
    <property type="match status" value="1"/>
</dbReference>